<organism evidence="2 3">
    <name type="scientific">Paraburkholderia dinghuensis</name>
    <dbReference type="NCBI Taxonomy" id="2305225"/>
    <lineage>
        <taxon>Bacteria</taxon>
        <taxon>Pseudomonadati</taxon>
        <taxon>Pseudomonadota</taxon>
        <taxon>Betaproteobacteria</taxon>
        <taxon>Burkholderiales</taxon>
        <taxon>Burkholderiaceae</taxon>
        <taxon>Paraburkholderia</taxon>
    </lineage>
</organism>
<dbReference type="RefSeq" id="WP_124151145.1">
    <property type="nucleotide sequence ID" value="NZ_RQIS01000007.1"/>
</dbReference>
<proteinExistence type="predicted"/>
<evidence type="ECO:0000313" key="3">
    <source>
        <dbReference type="Proteomes" id="UP000272778"/>
    </source>
</evidence>
<gene>
    <name evidence="2" type="ORF">D1Y85_11330</name>
</gene>
<dbReference type="Proteomes" id="UP000272778">
    <property type="component" value="Unassembled WGS sequence"/>
</dbReference>
<feature type="region of interest" description="Disordered" evidence="1">
    <location>
        <begin position="1"/>
        <end position="30"/>
    </location>
</feature>
<comment type="caution">
    <text evidence="2">The sequence shown here is derived from an EMBL/GenBank/DDBJ whole genome shotgun (WGS) entry which is preliminary data.</text>
</comment>
<dbReference type="AlphaFoldDB" id="A0A3N6NDA0"/>
<keyword evidence="3" id="KW-1185">Reference proteome</keyword>
<dbReference type="EMBL" id="RQIS01000007">
    <property type="protein sequence ID" value="RQH06467.1"/>
    <property type="molecule type" value="Genomic_DNA"/>
</dbReference>
<evidence type="ECO:0000256" key="1">
    <source>
        <dbReference type="SAM" id="MobiDB-lite"/>
    </source>
</evidence>
<sequence length="71" mass="7597">MCSEVKNLQDLERGNAGSGKPASDFPRDLPIADQARGTMTLAPGGIELFAYVQACGDIVISRFHLLGIHIL</sequence>
<protein>
    <submittedName>
        <fullName evidence="2">Uncharacterized protein</fullName>
    </submittedName>
</protein>
<name>A0A3N6NDA0_9BURK</name>
<evidence type="ECO:0000313" key="2">
    <source>
        <dbReference type="EMBL" id="RQH06467.1"/>
    </source>
</evidence>
<accession>A0A3N6NDA0</accession>
<reference evidence="2 3" key="1">
    <citation type="submission" date="2018-11" db="EMBL/GenBank/DDBJ databases">
        <title>Paraburkholderia sp. DHOA04, isolated from soil.</title>
        <authorList>
            <person name="Gao Z.-H."/>
            <person name="Qiu L.-H."/>
            <person name="Fu J.-C."/>
        </authorList>
    </citation>
    <scope>NUCLEOTIDE SEQUENCE [LARGE SCALE GENOMIC DNA]</scope>
    <source>
        <strain evidence="2 3">DHOA04</strain>
    </source>
</reference>